<evidence type="ECO:0000259" key="5">
    <source>
        <dbReference type="Pfam" id="PF02749"/>
    </source>
</evidence>
<dbReference type="GO" id="GO:0034213">
    <property type="term" value="P:quinolinate catabolic process"/>
    <property type="evidence" value="ECO:0007669"/>
    <property type="project" value="TreeGrafter"/>
</dbReference>
<accession>A0A383EE43</accession>
<dbReference type="Pfam" id="PF01729">
    <property type="entry name" value="QRPTase_C"/>
    <property type="match status" value="1"/>
</dbReference>
<keyword evidence="2" id="KW-0328">Glycosyltransferase</keyword>
<evidence type="ECO:0000256" key="3">
    <source>
        <dbReference type="ARBA" id="ARBA00022679"/>
    </source>
</evidence>
<dbReference type="GO" id="GO:0009435">
    <property type="term" value="P:NAD+ biosynthetic process"/>
    <property type="evidence" value="ECO:0007669"/>
    <property type="project" value="InterPro"/>
</dbReference>
<feature type="non-terminal residue" evidence="6">
    <location>
        <position position="196"/>
    </location>
</feature>
<dbReference type="PANTHER" id="PTHR32179">
    <property type="entry name" value="NICOTINATE-NUCLEOTIDE PYROPHOSPHORYLASE [CARBOXYLATING]"/>
    <property type="match status" value="1"/>
</dbReference>
<dbReference type="PANTHER" id="PTHR32179:SF3">
    <property type="entry name" value="NICOTINATE-NUCLEOTIDE PYROPHOSPHORYLASE [CARBOXYLATING]"/>
    <property type="match status" value="1"/>
</dbReference>
<dbReference type="InterPro" id="IPR022412">
    <property type="entry name" value="Quinolinate_PRibosylTrfase_N"/>
</dbReference>
<reference evidence="6" key="1">
    <citation type="submission" date="2018-05" db="EMBL/GenBank/DDBJ databases">
        <authorList>
            <person name="Lanie J.A."/>
            <person name="Ng W.-L."/>
            <person name="Kazmierczak K.M."/>
            <person name="Andrzejewski T.M."/>
            <person name="Davidsen T.M."/>
            <person name="Wayne K.J."/>
            <person name="Tettelin H."/>
            <person name="Glass J.I."/>
            <person name="Rusch D."/>
            <person name="Podicherti R."/>
            <person name="Tsui H.-C.T."/>
            <person name="Winkler M.E."/>
        </authorList>
    </citation>
    <scope>NUCLEOTIDE SEQUENCE</scope>
</reference>
<dbReference type="Gene3D" id="3.90.1170.20">
    <property type="entry name" value="Quinolinate phosphoribosyl transferase, N-terminal domain"/>
    <property type="match status" value="1"/>
</dbReference>
<dbReference type="InterPro" id="IPR027277">
    <property type="entry name" value="NadC/ModD"/>
</dbReference>
<evidence type="ECO:0008006" key="7">
    <source>
        <dbReference type="Google" id="ProtNLM"/>
    </source>
</evidence>
<dbReference type="GO" id="GO:0005737">
    <property type="term" value="C:cytoplasm"/>
    <property type="evidence" value="ECO:0007669"/>
    <property type="project" value="TreeGrafter"/>
</dbReference>
<evidence type="ECO:0000259" key="4">
    <source>
        <dbReference type="Pfam" id="PF01729"/>
    </source>
</evidence>
<organism evidence="6">
    <name type="scientific">marine metagenome</name>
    <dbReference type="NCBI Taxonomy" id="408172"/>
    <lineage>
        <taxon>unclassified sequences</taxon>
        <taxon>metagenomes</taxon>
        <taxon>ecological metagenomes</taxon>
    </lineage>
</organism>
<sequence>MKPLYTQHSTLPLDYIEKKLALFLKEDNIEKDLSTLFSTKTKDPQTTTNLIAEEDLIVAGLPIINVIFKNYSIKQYKKEGDFCQAGDILCSISAPASVLLSNERVLLNLIQRTSGIASLTNTYVKTLNSSKTKILDTRKTTPGLRLFEKYAVSIGGGYNHRFDLYDGVMIKDNHLVIIKNLDSSLIHLKKEHPSKK</sequence>
<dbReference type="InterPro" id="IPR002638">
    <property type="entry name" value="Quinolinate_PRibosylTrfase_C"/>
</dbReference>
<dbReference type="Pfam" id="PF02749">
    <property type="entry name" value="QRPTase_N"/>
    <property type="match status" value="1"/>
</dbReference>
<dbReference type="EMBL" id="UINC01225193">
    <property type="protein sequence ID" value="SVE55152.1"/>
    <property type="molecule type" value="Genomic_DNA"/>
</dbReference>
<evidence type="ECO:0000256" key="2">
    <source>
        <dbReference type="ARBA" id="ARBA00022676"/>
    </source>
</evidence>
<protein>
    <recommendedName>
        <fullName evidence="7">Quinolinate phosphoribosyltransferase [decarboxylating]</fullName>
    </recommendedName>
</protein>
<comment type="similarity">
    <text evidence="1">Belongs to the NadC/ModD family.</text>
</comment>
<proteinExistence type="inferred from homology"/>
<feature type="domain" description="Quinolinate phosphoribosyl transferase N-terminal" evidence="5">
    <location>
        <begin position="38"/>
        <end position="114"/>
    </location>
</feature>
<evidence type="ECO:0000313" key="6">
    <source>
        <dbReference type="EMBL" id="SVE55152.1"/>
    </source>
</evidence>
<dbReference type="InterPro" id="IPR037128">
    <property type="entry name" value="Quinolinate_PRibosylTase_N_sf"/>
</dbReference>
<keyword evidence="3" id="KW-0808">Transferase</keyword>
<gene>
    <name evidence="6" type="ORF">METZ01_LOCUS508006</name>
</gene>
<dbReference type="AlphaFoldDB" id="A0A383EE43"/>
<dbReference type="SUPFAM" id="SSF51690">
    <property type="entry name" value="Nicotinate/Quinolinate PRTase C-terminal domain-like"/>
    <property type="match status" value="1"/>
</dbReference>
<dbReference type="GO" id="GO:0004514">
    <property type="term" value="F:nicotinate-nucleotide diphosphorylase (carboxylating) activity"/>
    <property type="evidence" value="ECO:0007669"/>
    <property type="project" value="InterPro"/>
</dbReference>
<dbReference type="InterPro" id="IPR036068">
    <property type="entry name" value="Nicotinate_pribotase-like_C"/>
</dbReference>
<name>A0A383EE43_9ZZZZ</name>
<dbReference type="Gene3D" id="3.20.20.70">
    <property type="entry name" value="Aldolase class I"/>
    <property type="match status" value="1"/>
</dbReference>
<dbReference type="SUPFAM" id="SSF54675">
    <property type="entry name" value="Nicotinate/Quinolinate PRTase N-terminal domain-like"/>
    <property type="match status" value="1"/>
</dbReference>
<feature type="domain" description="Quinolinate phosphoribosyl transferase C-terminal" evidence="4">
    <location>
        <begin position="116"/>
        <end position="194"/>
    </location>
</feature>
<evidence type="ECO:0000256" key="1">
    <source>
        <dbReference type="ARBA" id="ARBA00009400"/>
    </source>
</evidence>
<dbReference type="InterPro" id="IPR013785">
    <property type="entry name" value="Aldolase_TIM"/>
</dbReference>